<feature type="region of interest" description="Disordered" evidence="6">
    <location>
        <begin position="1"/>
        <end position="42"/>
    </location>
</feature>
<feature type="compositionally biased region" description="Basic and acidic residues" evidence="6">
    <location>
        <begin position="1"/>
        <end position="12"/>
    </location>
</feature>
<dbReference type="GO" id="GO:0008270">
    <property type="term" value="F:zinc ion binding"/>
    <property type="evidence" value="ECO:0007669"/>
    <property type="project" value="InterPro"/>
</dbReference>
<feature type="compositionally biased region" description="Polar residues" evidence="6">
    <location>
        <begin position="229"/>
        <end position="239"/>
    </location>
</feature>
<dbReference type="InterPro" id="IPR050815">
    <property type="entry name" value="TF_fung"/>
</dbReference>
<dbReference type="GO" id="GO:0006351">
    <property type="term" value="P:DNA-templated transcription"/>
    <property type="evidence" value="ECO:0007669"/>
    <property type="project" value="InterPro"/>
</dbReference>
<keyword evidence="5" id="KW-0539">Nucleus</keyword>
<dbReference type="GO" id="GO:0000981">
    <property type="term" value="F:DNA-binding transcription factor activity, RNA polymerase II-specific"/>
    <property type="evidence" value="ECO:0007669"/>
    <property type="project" value="InterPro"/>
</dbReference>
<dbReference type="PANTHER" id="PTHR47338">
    <property type="entry name" value="ZN(II)2CYS6 TRANSCRIPTION FACTOR (EUROFUNG)-RELATED"/>
    <property type="match status" value="1"/>
</dbReference>
<dbReference type="InterPro" id="IPR007219">
    <property type="entry name" value="XnlR_reg_dom"/>
</dbReference>
<proteinExistence type="predicted"/>
<evidence type="ECO:0000256" key="5">
    <source>
        <dbReference type="ARBA" id="ARBA00023242"/>
    </source>
</evidence>
<keyword evidence="9" id="KW-1185">Reference proteome</keyword>
<evidence type="ECO:0000313" key="8">
    <source>
        <dbReference type="EMBL" id="SAM04315.1"/>
    </source>
</evidence>
<feature type="compositionally biased region" description="Low complexity" evidence="6">
    <location>
        <begin position="165"/>
        <end position="196"/>
    </location>
</feature>
<feature type="region of interest" description="Disordered" evidence="6">
    <location>
        <begin position="164"/>
        <end position="246"/>
    </location>
</feature>
<feature type="compositionally biased region" description="Low complexity" evidence="6">
    <location>
        <begin position="208"/>
        <end position="228"/>
    </location>
</feature>
<dbReference type="SUPFAM" id="SSF57701">
    <property type="entry name" value="Zn2/Cys6 DNA-binding domain"/>
    <property type="match status" value="1"/>
</dbReference>
<dbReference type="Pfam" id="PF00172">
    <property type="entry name" value="Zn_clus"/>
    <property type="match status" value="1"/>
</dbReference>
<dbReference type="InterPro" id="IPR001138">
    <property type="entry name" value="Zn2Cys6_DnaBD"/>
</dbReference>
<dbReference type="Proteomes" id="UP000078561">
    <property type="component" value="Unassembled WGS sequence"/>
</dbReference>
<dbReference type="GO" id="GO:0005634">
    <property type="term" value="C:nucleus"/>
    <property type="evidence" value="ECO:0007669"/>
    <property type="project" value="UniProtKB-SubCell"/>
</dbReference>
<evidence type="ECO:0000256" key="2">
    <source>
        <dbReference type="ARBA" id="ARBA00022723"/>
    </source>
</evidence>
<dbReference type="InterPro" id="IPR036864">
    <property type="entry name" value="Zn2-C6_fun-type_DNA-bd_sf"/>
</dbReference>
<dbReference type="InParanoid" id="A0A163JYW5"/>
<feature type="domain" description="Zn(2)-C6 fungal-type" evidence="7">
    <location>
        <begin position="43"/>
        <end position="73"/>
    </location>
</feature>
<gene>
    <name evidence="8" type="primary">ABSGL_10175.1 scaffold 11802</name>
</gene>
<dbReference type="GO" id="GO:0003677">
    <property type="term" value="F:DNA binding"/>
    <property type="evidence" value="ECO:0007669"/>
    <property type="project" value="InterPro"/>
</dbReference>
<dbReference type="CDD" id="cd12148">
    <property type="entry name" value="fungal_TF_MHR"/>
    <property type="match status" value="1"/>
</dbReference>
<feature type="compositionally biased region" description="Polar residues" evidence="6">
    <location>
        <begin position="197"/>
        <end position="207"/>
    </location>
</feature>
<dbReference type="OMA" id="FARESMT"/>
<reference evidence="8" key="1">
    <citation type="submission" date="2016-04" db="EMBL/GenBank/DDBJ databases">
        <authorList>
            <person name="Evans L.H."/>
            <person name="Alamgir A."/>
            <person name="Owens N."/>
            <person name="Weber N.D."/>
            <person name="Virtaneva K."/>
            <person name="Barbian K."/>
            <person name="Babar A."/>
            <person name="Rosenke K."/>
        </authorList>
    </citation>
    <scope>NUCLEOTIDE SEQUENCE [LARGE SCALE GENOMIC DNA]</scope>
    <source>
        <strain evidence="8">CBS 101.48</strain>
    </source>
</reference>
<name>A0A163JYW5_ABSGL</name>
<comment type="subcellular location">
    <subcellularLocation>
        <location evidence="1">Nucleus</location>
    </subcellularLocation>
</comment>
<protein>
    <recommendedName>
        <fullName evidence="7">Zn(2)-C6 fungal-type domain-containing protein</fullName>
    </recommendedName>
</protein>
<keyword evidence="4" id="KW-0804">Transcription</keyword>
<evidence type="ECO:0000313" key="9">
    <source>
        <dbReference type="Proteomes" id="UP000078561"/>
    </source>
</evidence>
<dbReference type="OrthoDB" id="4937900at2759"/>
<feature type="compositionally biased region" description="Low complexity" evidence="6">
    <location>
        <begin position="17"/>
        <end position="34"/>
    </location>
</feature>
<organism evidence="8">
    <name type="scientific">Absidia glauca</name>
    <name type="common">Pin mould</name>
    <dbReference type="NCBI Taxonomy" id="4829"/>
    <lineage>
        <taxon>Eukaryota</taxon>
        <taxon>Fungi</taxon>
        <taxon>Fungi incertae sedis</taxon>
        <taxon>Mucoromycota</taxon>
        <taxon>Mucoromycotina</taxon>
        <taxon>Mucoromycetes</taxon>
        <taxon>Mucorales</taxon>
        <taxon>Cunninghamellaceae</taxon>
        <taxon>Absidia</taxon>
    </lineage>
</organism>
<evidence type="ECO:0000256" key="6">
    <source>
        <dbReference type="SAM" id="MobiDB-lite"/>
    </source>
</evidence>
<dbReference type="PROSITE" id="PS50048">
    <property type="entry name" value="ZN2_CY6_FUNGAL_2"/>
    <property type="match status" value="1"/>
</dbReference>
<keyword evidence="2" id="KW-0479">Metal-binding</keyword>
<dbReference type="Pfam" id="PF04082">
    <property type="entry name" value="Fungal_trans"/>
    <property type="match status" value="1"/>
</dbReference>
<evidence type="ECO:0000256" key="1">
    <source>
        <dbReference type="ARBA" id="ARBA00004123"/>
    </source>
</evidence>
<evidence type="ECO:0000256" key="4">
    <source>
        <dbReference type="ARBA" id="ARBA00023163"/>
    </source>
</evidence>
<dbReference type="Gene3D" id="4.10.240.10">
    <property type="entry name" value="Zn(2)-C6 fungal-type DNA-binding domain"/>
    <property type="match status" value="1"/>
</dbReference>
<evidence type="ECO:0000259" key="7">
    <source>
        <dbReference type="PROSITE" id="PS50048"/>
    </source>
</evidence>
<dbReference type="AlphaFoldDB" id="A0A163JYW5"/>
<dbReference type="EMBL" id="LT554356">
    <property type="protein sequence ID" value="SAM04315.1"/>
    <property type="molecule type" value="Genomic_DNA"/>
</dbReference>
<dbReference type="CDD" id="cd00067">
    <property type="entry name" value="GAL4"/>
    <property type="match status" value="1"/>
</dbReference>
<dbReference type="STRING" id="4829.A0A163JYW5"/>
<dbReference type="PANTHER" id="PTHR47338:SF5">
    <property type="entry name" value="ZN(II)2CYS6 TRANSCRIPTION FACTOR (EUROFUNG)"/>
    <property type="match status" value="1"/>
</dbReference>
<dbReference type="SMART" id="SM00066">
    <property type="entry name" value="GAL4"/>
    <property type="match status" value="1"/>
</dbReference>
<accession>A0A163JYW5</accession>
<sequence>MAPKRPLNDTHDGPLSTTTATTATTTVSTDMETTQRSSRESKKCNECRRRHVKCDEQRPKCGNCVKTNADCSYSHRGIRYDHISDRQKRDDMYTEIDDISKRVETLLMKLHKEPTYDDVARLALGYGWEVTLAPGGQKQIVTNIETTSQLAALVPNALSEVYVPQQARSSSQPPLSSSSSSSASSSPASRGYLSLSPQPSNTLSTHISSSSSSSSSSSASSSASPSASNRTGKPSSSTPLVKPRKTKRVTLERYVAAYTNPSIHVLNTSIATCPTLFTAIMSPRLLSQFAGHPQLSMLHTSACCTLSLNSCIHNPQGLFSSSTLASFESPDFGITSTPSSSAANIPGMNDLNSLTQYLGVDAHETSLFPPQPRFAECNLANLYWNLLKTAKLLDDGNFSQAYVNLGVMITKAFTLELHCPQGYKQFNTAAEKEAAKRIFWSIWLFDTQMPLIQEGKPTIKLEDITIDKPCSLLEYTNQGASSTTSSSTIQSSASAPPTSFPLEVAIEEDDEDIYHTKCLRYLVEVRCIRVQLENTLASFQNWGDDKAILSLIIQQMRMLRRYYEHLDPELKLENYLKSDTDGGWKLRAKSILLLEHAMNWLVLFDRFLPLRNEEKPVTPFPANLAVHFCRLAADAMTLVFEKWLSLQNDCQFRWFFSHFVNCLEIHKYIATYSTEHTVHKWKAYASLNFMMYCLREIPVVDLPMGRRVHNDLCQLVVTLRDIVGNCWNPTEEHDLIDSFTKYFSDWRPSFDVMDTNDNGSLFAKESSTMFIILLMQKKGKPPMVPAPALPTSSSIMPSSGGVTVA</sequence>
<evidence type="ECO:0000256" key="3">
    <source>
        <dbReference type="ARBA" id="ARBA00023015"/>
    </source>
</evidence>
<keyword evidence="3" id="KW-0805">Transcription regulation</keyword>